<dbReference type="Gene3D" id="3.30.160.20">
    <property type="match status" value="1"/>
</dbReference>
<name>A0A286U5U9_9AGAM</name>
<keyword evidence="3" id="KW-0067">ATP-binding</keyword>
<dbReference type="GO" id="GO:0005524">
    <property type="term" value="F:ATP binding"/>
    <property type="evidence" value="ECO:0007669"/>
    <property type="project" value="UniProtKB-KW"/>
</dbReference>
<dbReference type="InParanoid" id="A0A286U5U9"/>
<protein>
    <recommendedName>
        <fullName evidence="9">Kinase</fullName>
    </recommendedName>
</protein>
<evidence type="ECO:0000256" key="2">
    <source>
        <dbReference type="ARBA" id="ARBA00022741"/>
    </source>
</evidence>
<comment type="similarity">
    <text evidence="1">Belongs to the protein kinase superfamily. STE Ser/Thr protein kinase family. STE20 subfamily.</text>
</comment>
<comment type="caution">
    <text evidence="7">The sequence shown here is derived from an EMBL/GenBank/DDBJ whole genome shotgun (WGS) entry which is preliminary data.</text>
</comment>
<sequence length="545" mass="62063">MSDHNSEVTDITDSISDPSEVICGSLEFRLYRAKQEGQEDGQEGRSVLLKVFNGLYHGRIDEGPCERLSKAYLNGVKKWIKECSTNSFVTFLGTCEDDDSIIPGPVYAEHKQSTEFCKELSDKKLIQFLHKIVEGINFMHQRSLVHGHIKGENILVDDDGNPRIADNLFGSILGYLDEERQRELTAVISDLRWWPPEDFTQKDSEPRRPSKEGDIWSLGMTVFELWSGFKPYHETPRERVPFKIANIELPSVAILTPQIEAIRESIDVVTSLCWRMKPEDRVTASKLEFVFQKLLDNDVKSVKEEFLDEGEVFETITPQNPRRNPFCRPVKSALTSTISSVIISATSQNERDVDDEAAWGDIPQPPPPDAEREVSPMTRLLNMRAQHKLDTLEIVHPPMSGLAHLPNWITIINCRCEQSGGFEEIDSWSPFVAVKGKLWARAISQKKKEADDTAARTAIKKLMLLFPEIETNISYLPIFMKYLQEQSLQERIKFMDKSFGEPHDLEWYSTIELDGFKIAEGSGKTKKAAEEDAAKKAYKAWPQPN</sequence>
<evidence type="ECO:0000313" key="8">
    <source>
        <dbReference type="Proteomes" id="UP000217199"/>
    </source>
</evidence>
<dbReference type="InterPro" id="IPR011009">
    <property type="entry name" value="Kinase-like_dom_sf"/>
</dbReference>
<dbReference type="Gene3D" id="1.10.510.10">
    <property type="entry name" value="Transferase(Phosphotransferase) domain 1"/>
    <property type="match status" value="1"/>
</dbReference>
<dbReference type="AlphaFoldDB" id="A0A286U5U9"/>
<dbReference type="PANTHER" id="PTHR45832">
    <property type="entry name" value="SERINE/THREONINE-PROTEIN KINASE SAMKA-RELATED-RELATED"/>
    <property type="match status" value="1"/>
</dbReference>
<dbReference type="STRING" id="2282107.A0A286U5U9"/>
<keyword evidence="2" id="KW-0547">Nucleotide-binding</keyword>
<dbReference type="Proteomes" id="UP000217199">
    <property type="component" value="Unassembled WGS sequence"/>
</dbReference>
<dbReference type="Pfam" id="PF00035">
    <property type="entry name" value="dsrm"/>
    <property type="match status" value="1"/>
</dbReference>
<dbReference type="PROSITE" id="PS50137">
    <property type="entry name" value="DS_RBD"/>
    <property type="match status" value="1"/>
</dbReference>
<organism evidence="7 8">
    <name type="scientific">Pyrrhoderma noxium</name>
    <dbReference type="NCBI Taxonomy" id="2282107"/>
    <lineage>
        <taxon>Eukaryota</taxon>
        <taxon>Fungi</taxon>
        <taxon>Dikarya</taxon>
        <taxon>Basidiomycota</taxon>
        <taxon>Agaricomycotina</taxon>
        <taxon>Agaricomycetes</taxon>
        <taxon>Hymenochaetales</taxon>
        <taxon>Hymenochaetaceae</taxon>
        <taxon>Pyrrhoderma</taxon>
    </lineage>
</organism>
<evidence type="ECO:0000256" key="1">
    <source>
        <dbReference type="ARBA" id="ARBA00008874"/>
    </source>
</evidence>
<dbReference type="GO" id="GO:0004672">
    <property type="term" value="F:protein kinase activity"/>
    <property type="evidence" value="ECO:0007669"/>
    <property type="project" value="InterPro"/>
</dbReference>
<dbReference type="OrthoDB" id="2685774at2759"/>
<evidence type="ECO:0000256" key="3">
    <source>
        <dbReference type="ARBA" id="ARBA00022840"/>
    </source>
</evidence>
<dbReference type="PROSITE" id="PS50011">
    <property type="entry name" value="PROTEIN_KINASE_DOM"/>
    <property type="match status" value="1"/>
</dbReference>
<dbReference type="SUPFAM" id="SSF56112">
    <property type="entry name" value="Protein kinase-like (PK-like)"/>
    <property type="match status" value="1"/>
</dbReference>
<dbReference type="Pfam" id="PF00069">
    <property type="entry name" value="Pkinase"/>
    <property type="match status" value="1"/>
</dbReference>
<accession>A0A286U5U9</accession>
<dbReference type="InterPro" id="IPR000719">
    <property type="entry name" value="Prot_kinase_dom"/>
</dbReference>
<evidence type="ECO:0000256" key="4">
    <source>
        <dbReference type="PROSITE-ProRule" id="PRU00266"/>
    </source>
</evidence>
<dbReference type="InterPro" id="IPR051931">
    <property type="entry name" value="PAK3-like"/>
</dbReference>
<gene>
    <name evidence="7" type="ORF">PNOK_0950900</name>
</gene>
<reference evidence="7 8" key="1">
    <citation type="journal article" date="2017" name="Mol. Ecol.">
        <title>Comparative and population genomic landscape of Phellinus noxius: A hypervariable fungus causing root rot in trees.</title>
        <authorList>
            <person name="Chung C.L."/>
            <person name="Lee T.J."/>
            <person name="Akiba M."/>
            <person name="Lee H.H."/>
            <person name="Kuo T.H."/>
            <person name="Liu D."/>
            <person name="Ke H.M."/>
            <person name="Yokoi T."/>
            <person name="Roa M.B."/>
            <person name="Lu M.J."/>
            <person name="Chang Y.Y."/>
            <person name="Ann P.J."/>
            <person name="Tsai J.N."/>
            <person name="Chen C.Y."/>
            <person name="Tzean S.S."/>
            <person name="Ota Y."/>
            <person name="Hattori T."/>
            <person name="Sahashi N."/>
            <person name="Liou R.F."/>
            <person name="Kikuchi T."/>
            <person name="Tsai I.J."/>
        </authorList>
    </citation>
    <scope>NUCLEOTIDE SEQUENCE [LARGE SCALE GENOMIC DNA]</scope>
    <source>
        <strain evidence="7 8">FFPRI411160</strain>
    </source>
</reference>
<dbReference type="SUPFAM" id="SSF54768">
    <property type="entry name" value="dsRNA-binding domain-like"/>
    <property type="match status" value="1"/>
</dbReference>
<evidence type="ECO:0000259" key="5">
    <source>
        <dbReference type="PROSITE" id="PS50011"/>
    </source>
</evidence>
<evidence type="ECO:0000259" key="6">
    <source>
        <dbReference type="PROSITE" id="PS50137"/>
    </source>
</evidence>
<dbReference type="PANTHER" id="PTHR45832:SF22">
    <property type="entry name" value="SERINE_THREONINE-PROTEIN KINASE SAMKA-RELATED"/>
    <property type="match status" value="1"/>
</dbReference>
<keyword evidence="8" id="KW-1185">Reference proteome</keyword>
<feature type="domain" description="Protein kinase" evidence="5">
    <location>
        <begin position="1"/>
        <end position="307"/>
    </location>
</feature>
<evidence type="ECO:0000313" key="7">
    <source>
        <dbReference type="EMBL" id="PAV14956.1"/>
    </source>
</evidence>
<dbReference type="GO" id="GO:0003723">
    <property type="term" value="F:RNA binding"/>
    <property type="evidence" value="ECO:0007669"/>
    <property type="project" value="UniProtKB-UniRule"/>
</dbReference>
<dbReference type="EMBL" id="NBII01000011">
    <property type="protein sequence ID" value="PAV14956.1"/>
    <property type="molecule type" value="Genomic_DNA"/>
</dbReference>
<feature type="domain" description="DRBM" evidence="6">
    <location>
        <begin position="474"/>
        <end position="543"/>
    </location>
</feature>
<proteinExistence type="inferred from homology"/>
<evidence type="ECO:0008006" key="9">
    <source>
        <dbReference type="Google" id="ProtNLM"/>
    </source>
</evidence>
<dbReference type="InterPro" id="IPR014720">
    <property type="entry name" value="dsRBD_dom"/>
</dbReference>
<keyword evidence="4" id="KW-0694">RNA-binding</keyword>